<feature type="domain" description="Glycosyl transferase family 1" evidence="1">
    <location>
        <begin position="169"/>
        <end position="322"/>
    </location>
</feature>
<dbReference type="OrthoDB" id="9790710at2"/>
<evidence type="ECO:0000313" key="2">
    <source>
        <dbReference type="EMBL" id="RXK12282.1"/>
    </source>
</evidence>
<reference evidence="2 3" key="1">
    <citation type="submission" date="2017-09" db="EMBL/GenBank/DDBJ databases">
        <title>Genomics of the genus Arcobacter.</title>
        <authorList>
            <person name="Perez-Cataluna A."/>
            <person name="Figueras M.J."/>
            <person name="Salas-Masso N."/>
        </authorList>
    </citation>
    <scope>NUCLEOTIDE SEQUENCE [LARGE SCALE GENOMIC DNA]</scope>
    <source>
        <strain evidence="2 3">F156-34</strain>
    </source>
</reference>
<dbReference type="CDD" id="cd03801">
    <property type="entry name" value="GT4_PimA-like"/>
    <property type="match status" value="1"/>
</dbReference>
<accession>A0A4Q1AWA2</accession>
<comment type="caution">
    <text evidence="2">The sequence shown here is derived from an EMBL/GenBank/DDBJ whole genome shotgun (WGS) entry which is preliminary data.</text>
</comment>
<keyword evidence="3" id="KW-1185">Reference proteome</keyword>
<dbReference type="Gene3D" id="3.40.50.2000">
    <property type="entry name" value="Glycogen Phosphorylase B"/>
    <property type="match status" value="2"/>
</dbReference>
<dbReference type="PANTHER" id="PTHR12526">
    <property type="entry name" value="GLYCOSYLTRANSFERASE"/>
    <property type="match status" value="1"/>
</dbReference>
<evidence type="ECO:0000313" key="3">
    <source>
        <dbReference type="Proteomes" id="UP000289718"/>
    </source>
</evidence>
<dbReference type="RefSeq" id="WP_129062150.1">
    <property type="nucleotide sequence ID" value="NZ_NXIE01000004.1"/>
</dbReference>
<protein>
    <submittedName>
        <fullName evidence="2">Glycosyl transferase</fullName>
    </submittedName>
</protein>
<dbReference type="AlphaFoldDB" id="A0A4Q1AWA2"/>
<dbReference type="InterPro" id="IPR001296">
    <property type="entry name" value="Glyco_trans_1"/>
</dbReference>
<gene>
    <name evidence="2" type="ORF">CP965_10985</name>
</gene>
<dbReference type="PANTHER" id="PTHR12526:SF625">
    <property type="entry name" value="PHOSPHATIDYLINOSITOL GLYCAN-CLASS A"/>
    <property type="match status" value="1"/>
</dbReference>
<evidence type="ECO:0000259" key="1">
    <source>
        <dbReference type="Pfam" id="PF00534"/>
    </source>
</evidence>
<proteinExistence type="predicted"/>
<keyword evidence="2" id="KW-0808">Transferase</keyword>
<name>A0A4Q1AWA2_9BACT</name>
<dbReference type="Pfam" id="PF00534">
    <property type="entry name" value="Glycos_transf_1"/>
    <property type="match status" value="1"/>
</dbReference>
<organism evidence="2 3">
    <name type="scientific">Halarcobacter mediterraneus</name>
    <dbReference type="NCBI Taxonomy" id="2023153"/>
    <lineage>
        <taxon>Bacteria</taxon>
        <taxon>Pseudomonadati</taxon>
        <taxon>Campylobacterota</taxon>
        <taxon>Epsilonproteobacteria</taxon>
        <taxon>Campylobacterales</taxon>
        <taxon>Arcobacteraceae</taxon>
        <taxon>Halarcobacter</taxon>
    </lineage>
</organism>
<dbReference type="SUPFAM" id="SSF53756">
    <property type="entry name" value="UDP-Glycosyltransferase/glycogen phosphorylase"/>
    <property type="match status" value="1"/>
</dbReference>
<dbReference type="EMBL" id="NXIE01000004">
    <property type="protein sequence ID" value="RXK12282.1"/>
    <property type="molecule type" value="Genomic_DNA"/>
</dbReference>
<dbReference type="Proteomes" id="UP000289718">
    <property type="component" value="Unassembled WGS sequence"/>
</dbReference>
<sequence length="343" mass="39820">MRILIPSIQVPFISGGSILMTQGLKNALIKAGHEVEVVTIPFKFSPHSYIEDLIEFWKKQDFNNFNGFHIDMVIVLQFPAYYVQHKNKVLWLMHQHRSVYELYNEEKALEEDKQLKELIVKSDTQELALIKSRFSMCQNVSNRLMKYNNISSIPLYHPPFREEKFYCEESYDFIFCPSRLEELKRQDLLIQAMQYTKTNVVAIIAGTGGQKENYEKQIKSLKLVDKVKLIGHISDEEKETFYARSLGVFFAPFDEDYGYITLEAMLSSKPLITCIDSGGPLEFVINDETGFILEPNPKEIAEKIDYLYQNKQKAKEMGIKALKHYKSKNISWNNVVNKILGSK</sequence>
<dbReference type="GO" id="GO:0016757">
    <property type="term" value="F:glycosyltransferase activity"/>
    <property type="evidence" value="ECO:0007669"/>
    <property type="project" value="InterPro"/>
</dbReference>